<protein>
    <submittedName>
        <fullName evidence="4">DUF4352 domain-containing protein</fullName>
    </submittedName>
</protein>
<feature type="domain" description="DUF4352" evidence="3">
    <location>
        <begin position="73"/>
        <end position="182"/>
    </location>
</feature>
<sequence length="193" mass="21063">MVKKLYDENGNEVKRGGCLKWVGIAVLVLVVLLVIGSIMGGNDKSSQSSSDATSQSAEKSKDKKEEKKDKKLSVGETAEIDGIKFTVNSVEFTDQRNQFAETNPERVIKISYTLENGQNKDYAFGADTQLYVDGKKAKTYPLGGTDGDVGFGSVSAGRTVDSTVYYGVDGKDIELEWQPLFSVGNKAIWKLDK</sequence>
<keyword evidence="2" id="KW-0472">Membrane</keyword>
<dbReference type="AlphaFoldDB" id="A0A329PMM5"/>
<feature type="transmembrane region" description="Helical" evidence="2">
    <location>
        <begin position="21"/>
        <end position="40"/>
    </location>
</feature>
<dbReference type="Gene3D" id="2.60.40.1240">
    <property type="match status" value="1"/>
</dbReference>
<evidence type="ECO:0000313" key="5">
    <source>
        <dbReference type="Proteomes" id="UP000326476"/>
    </source>
</evidence>
<dbReference type="InterPro" id="IPR029050">
    <property type="entry name" value="Immunoprotect_excell_Ig-like"/>
</dbReference>
<organism evidence="4 5">
    <name type="scientific">Aerococcus tenax</name>
    <dbReference type="NCBI Taxonomy" id="3078812"/>
    <lineage>
        <taxon>Bacteria</taxon>
        <taxon>Bacillati</taxon>
        <taxon>Bacillota</taxon>
        <taxon>Bacilli</taxon>
        <taxon>Lactobacillales</taxon>
        <taxon>Aerococcaceae</taxon>
        <taxon>Aerococcus</taxon>
    </lineage>
</organism>
<gene>
    <name evidence="4" type="ORF">F6I34_08165</name>
</gene>
<evidence type="ECO:0000313" key="4">
    <source>
        <dbReference type="EMBL" id="KAA9238608.1"/>
    </source>
</evidence>
<comment type="caution">
    <text evidence="4">The sequence shown here is derived from an EMBL/GenBank/DDBJ whole genome shotgun (WGS) entry which is preliminary data.</text>
</comment>
<dbReference type="EMBL" id="VYVN01000024">
    <property type="protein sequence ID" value="KAA9238608.1"/>
    <property type="molecule type" value="Genomic_DNA"/>
</dbReference>
<dbReference type="Proteomes" id="UP000326476">
    <property type="component" value="Unassembled WGS sequence"/>
</dbReference>
<name>A0A329PMM5_9LACT</name>
<evidence type="ECO:0000256" key="2">
    <source>
        <dbReference type="SAM" id="Phobius"/>
    </source>
</evidence>
<reference evidence="5" key="1">
    <citation type="submission" date="2019-09" db="EMBL/GenBank/DDBJ databases">
        <title>Draft genome sequence assemblies of isolates from the urinary tract.</title>
        <authorList>
            <person name="Mores C.R."/>
            <person name="Putonti C."/>
            <person name="Wolfe A.J."/>
        </authorList>
    </citation>
    <scope>NUCLEOTIDE SEQUENCE [LARGE SCALE GENOMIC DNA]</scope>
    <source>
        <strain evidence="5">UMB8614</strain>
    </source>
</reference>
<dbReference type="Pfam" id="PF11611">
    <property type="entry name" value="DUF4352"/>
    <property type="match status" value="1"/>
</dbReference>
<accession>A0A329PMM5</accession>
<dbReference type="InterPro" id="IPR029051">
    <property type="entry name" value="DUF4352"/>
</dbReference>
<feature type="compositionally biased region" description="Low complexity" evidence="1">
    <location>
        <begin position="43"/>
        <end position="57"/>
    </location>
</feature>
<proteinExistence type="predicted"/>
<evidence type="ECO:0000259" key="3">
    <source>
        <dbReference type="Pfam" id="PF11611"/>
    </source>
</evidence>
<keyword evidence="2" id="KW-1133">Transmembrane helix</keyword>
<keyword evidence="5" id="KW-1185">Reference proteome</keyword>
<evidence type="ECO:0000256" key="1">
    <source>
        <dbReference type="SAM" id="MobiDB-lite"/>
    </source>
</evidence>
<feature type="compositionally biased region" description="Basic and acidic residues" evidence="1">
    <location>
        <begin position="58"/>
        <end position="71"/>
    </location>
</feature>
<dbReference type="RefSeq" id="WP_111862541.1">
    <property type="nucleotide sequence ID" value="NZ_VYVN01000024.1"/>
</dbReference>
<feature type="region of interest" description="Disordered" evidence="1">
    <location>
        <begin position="42"/>
        <end position="71"/>
    </location>
</feature>
<keyword evidence="2" id="KW-0812">Transmembrane</keyword>